<accession>A0A4Q9KRE9</accession>
<comment type="caution">
    <text evidence="1">The sequence shown here is derived from an EMBL/GenBank/DDBJ whole genome shotgun (WGS) entry which is preliminary data.</text>
</comment>
<dbReference type="VEuPathDB" id="MicrosporidiaDB:CWI39_3672p0010"/>
<sequence>MKIYQKITLLIIISVFIECNKKKESLSEYHKLTPSDSLNIKNENIEPEEFEGDDTRKIREEYISNYNKIENIDSTLVDNDGNKIHFISKYYCLFDKSLIIPKMYVWEDSSSDFITHNYANDITITINEDTIFKKTILKEDFKKILDKSLRNYAVIMSPSFEYNKNNIKISYSISIPITDLGIGANFIIERNGTYKISAI</sequence>
<dbReference type="Gene3D" id="2.40.128.510">
    <property type="entry name" value="Protein of unknown function DUF4738"/>
    <property type="match status" value="1"/>
</dbReference>
<reference evidence="1 2" key="1">
    <citation type="submission" date="2017-12" db="EMBL/GenBank/DDBJ databases">
        <authorList>
            <person name="Pombert J.-F."/>
            <person name="Haag K.L."/>
            <person name="Ebert D."/>
        </authorList>
    </citation>
    <scope>NUCLEOTIDE SEQUENCE [LARGE SCALE GENOMIC DNA]</scope>
    <source>
        <strain evidence="1">IL-BN-2</strain>
    </source>
</reference>
<dbReference type="AlphaFoldDB" id="A0A4Q9KRE9"/>
<dbReference type="Proteomes" id="UP000293045">
    <property type="component" value="Unassembled WGS sequence"/>
</dbReference>
<name>A0A4Q9KRE9_9MICR</name>
<evidence type="ECO:0000313" key="1">
    <source>
        <dbReference type="EMBL" id="TBT96539.1"/>
    </source>
</evidence>
<gene>
    <name evidence="1" type="ORF">CWI39_3672p0010</name>
</gene>
<evidence type="ECO:0000313" key="2">
    <source>
        <dbReference type="Proteomes" id="UP000293045"/>
    </source>
</evidence>
<protein>
    <submittedName>
        <fullName evidence="1">Uncharacterized protein</fullName>
    </submittedName>
</protein>
<proteinExistence type="predicted"/>
<organism evidence="1 2">
    <name type="scientific">Hamiltosporidium magnivora</name>
    <dbReference type="NCBI Taxonomy" id="148818"/>
    <lineage>
        <taxon>Eukaryota</taxon>
        <taxon>Fungi</taxon>
        <taxon>Fungi incertae sedis</taxon>
        <taxon>Microsporidia</taxon>
        <taxon>Dubosqiidae</taxon>
        <taxon>Hamiltosporidium</taxon>
    </lineage>
</organism>
<dbReference type="EMBL" id="PIXR01003672">
    <property type="protein sequence ID" value="TBT96539.1"/>
    <property type="molecule type" value="Genomic_DNA"/>
</dbReference>